<dbReference type="PANTHER" id="PTHR39452:SF1">
    <property type="entry name" value="CHEY-P PHOSPHATASE CHEX"/>
    <property type="match status" value="1"/>
</dbReference>
<dbReference type="RefSeq" id="WP_378083635.1">
    <property type="nucleotide sequence ID" value="NZ_JBHSMH010000111.1"/>
</dbReference>
<dbReference type="PANTHER" id="PTHR39452">
    <property type="entry name" value="CHEY-P PHOSPHATASE CHEX"/>
    <property type="match status" value="1"/>
</dbReference>
<protein>
    <submittedName>
        <fullName evidence="3">Chemotaxis protein CheX</fullName>
    </submittedName>
</protein>
<dbReference type="CDD" id="cd17906">
    <property type="entry name" value="CheX"/>
    <property type="match status" value="1"/>
</dbReference>
<sequence length="130" mass="13598">MKAQHINPFLESANSILGMFQLSPRTGSPSLRQTPFKGIEVLTVVGVTGQLRGQVYLGFSRNDALRIVSNMMGGASVAELDPMALSALSEIGNMICGNATIQLSQNGVAIDITPPTVIIGSSVEVAAVKI</sequence>
<evidence type="ECO:0000313" key="3">
    <source>
        <dbReference type="EMBL" id="MFC5471736.1"/>
    </source>
</evidence>
<dbReference type="Proteomes" id="UP001596105">
    <property type="component" value="Unassembled WGS sequence"/>
</dbReference>
<dbReference type="InterPro" id="IPR028976">
    <property type="entry name" value="CheC-like_sf"/>
</dbReference>
<dbReference type="Pfam" id="PF13690">
    <property type="entry name" value="CheX"/>
    <property type="match status" value="1"/>
</dbReference>
<organism evidence="3 4">
    <name type="scientific">Cohnella suwonensis</name>
    <dbReference type="NCBI Taxonomy" id="696072"/>
    <lineage>
        <taxon>Bacteria</taxon>
        <taxon>Bacillati</taxon>
        <taxon>Bacillota</taxon>
        <taxon>Bacilli</taxon>
        <taxon>Bacillales</taxon>
        <taxon>Paenibacillaceae</taxon>
        <taxon>Cohnella</taxon>
    </lineage>
</organism>
<feature type="non-terminal residue" evidence="3">
    <location>
        <position position="130"/>
    </location>
</feature>
<dbReference type="Gene3D" id="3.40.1550.10">
    <property type="entry name" value="CheC-like"/>
    <property type="match status" value="1"/>
</dbReference>
<proteinExistence type="predicted"/>
<evidence type="ECO:0000259" key="2">
    <source>
        <dbReference type="Pfam" id="PF13690"/>
    </source>
</evidence>
<keyword evidence="4" id="KW-1185">Reference proteome</keyword>
<evidence type="ECO:0000313" key="4">
    <source>
        <dbReference type="Proteomes" id="UP001596105"/>
    </source>
</evidence>
<accession>A0ABW0M4G8</accession>
<dbReference type="InterPro" id="IPR038756">
    <property type="entry name" value="CheX-like"/>
</dbReference>
<name>A0ABW0M4G8_9BACL</name>
<comment type="caution">
    <text evidence="3">The sequence shown here is derived from an EMBL/GenBank/DDBJ whole genome shotgun (WGS) entry which is preliminary data.</text>
</comment>
<reference evidence="4" key="1">
    <citation type="journal article" date="2019" name="Int. J. Syst. Evol. Microbiol.">
        <title>The Global Catalogue of Microorganisms (GCM) 10K type strain sequencing project: providing services to taxonomists for standard genome sequencing and annotation.</title>
        <authorList>
            <consortium name="The Broad Institute Genomics Platform"/>
            <consortium name="The Broad Institute Genome Sequencing Center for Infectious Disease"/>
            <person name="Wu L."/>
            <person name="Ma J."/>
        </authorList>
    </citation>
    <scope>NUCLEOTIDE SEQUENCE [LARGE SCALE GENOMIC DNA]</scope>
    <source>
        <strain evidence="4">CCUG 57113</strain>
    </source>
</reference>
<dbReference type="EMBL" id="JBHSMH010000111">
    <property type="protein sequence ID" value="MFC5471736.1"/>
    <property type="molecule type" value="Genomic_DNA"/>
</dbReference>
<dbReference type="InterPro" id="IPR028051">
    <property type="entry name" value="CheX-like_dom"/>
</dbReference>
<gene>
    <name evidence="3" type="ORF">ACFPPD_23950</name>
</gene>
<evidence type="ECO:0000256" key="1">
    <source>
        <dbReference type="ARBA" id="ARBA00022500"/>
    </source>
</evidence>
<feature type="domain" description="Chemotaxis phosphatase CheX-like" evidence="2">
    <location>
        <begin position="42"/>
        <end position="127"/>
    </location>
</feature>
<keyword evidence="1" id="KW-0145">Chemotaxis</keyword>
<dbReference type="SUPFAM" id="SSF103039">
    <property type="entry name" value="CheC-like"/>
    <property type="match status" value="1"/>
</dbReference>